<evidence type="ECO:0000256" key="3">
    <source>
        <dbReference type="ARBA" id="ARBA00022692"/>
    </source>
</evidence>
<dbReference type="Gene3D" id="1.20.1070.10">
    <property type="entry name" value="Rhodopsin 7-helix transmembrane proteins"/>
    <property type="match status" value="1"/>
</dbReference>
<comment type="similarity">
    <text evidence="2">Belongs to the archaeal/bacterial/fungal opsin family.</text>
</comment>
<protein>
    <recommendedName>
        <fullName evidence="9">Rhodopsin</fullName>
    </recommendedName>
</protein>
<feature type="transmembrane region" description="Helical" evidence="6">
    <location>
        <begin position="39"/>
        <end position="61"/>
    </location>
</feature>
<dbReference type="InterPro" id="IPR001425">
    <property type="entry name" value="Arc/bac/fun_rhodopsins"/>
</dbReference>
<dbReference type="OrthoDB" id="330248at2157"/>
<dbReference type="Proteomes" id="UP000011509">
    <property type="component" value="Unassembled WGS sequence"/>
</dbReference>
<reference evidence="7 8" key="1">
    <citation type="journal article" date="2014" name="PLoS Genet.">
        <title>Phylogenetically driven sequencing of extremely halophilic archaea reveals strategies for static and dynamic osmo-response.</title>
        <authorList>
            <person name="Becker E.A."/>
            <person name="Seitzer P.M."/>
            <person name="Tritt A."/>
            <person name="Larsen D."/>
            <person name="Krusor M."/>
            <person name="Yao A.I."/>
            <person name="Wu D."/>
            <person name="Madern D."/>
            <person name="Eisen J.A."/>
            <person name="Darling A.E."/>
            <person name="Facciotti M.T."/>
        </authorList>
    </citation>
    <scope>NUCLEOTIDE SEQUENCE [LARGE SCALE GENOMIC DNA]</scope>
    <source>
        <strain evidence="7 8">DSM 10284</strain>
    </source>
</reference>
<accession>M0ES35</accession>
<organism evidence="7 8">
    <name type="scientific">Halorubrum coriense DSM 10284</name>
    <dbReference type="NCBI Taxonomy" id="1227466"/>
    <lineage>
        <taxon>Archaea</taxon>
        <taxon>Methanobacteriati</taxon>
        <taxon>Methanobacteriota</taxon>
        <taxon>Stenosarchaea group</taxon>
        <taxon>Halobacteria</taxon>
        <taxon>Halobacteriales</taxon>
        <taxon>Haloferacaceae</taxon>
        <taxon>Halorubrum</taxon>
    </lineage>
</organism>
<dbReference type="SMART" id="SM01021">
    <property type="entry name" value="Bac_rhodopsin"/>
    <property type="match status" value="1"/>
</dbReference>
<evidence type="ECO:0000256" key="6">
    <source>
        <dbReference type="SAM" id="Phobius"/>
    </source>
</evidence>
<evidence type="ECO:0000313" key="7">
    <source>
        <dbReference type="EMBL" id="ELZ50490.1"/>
    </source>
</evidence>
<feature type="transmembrane region" description="Helical" evidence="6">
    <location>
        <begin position="121"/>
        <end position="142"/>
    </location>
</feature>
<comment type="caution">
    <text evidence="7">The sequence shown here is derived from an EMBL/GenBank/DDBJ whole genome shotgun (WGS) entry which is preliminary data.</text>
</comment>
<dbReference type="PATRIC" id="fig|1227466.3.peg.560"/>
<evidence type="ECO:0000256" key="2">
    <source>
        <dbReference type="ARBA" id="ARBA00008130"/>
    </source>
</evidence>
<dbReference type="SUPFAM" id="SSF81321">
    <property type="entry name" value="Family A G protein-coupled receptor-like"/>
    <property type="match status" value="1"/>
</dbReference>
<dbReference type="STRING" id="1227466.C464_02780"/>
<evidence type="ECO:0000256" key="5">
    <source>
        <dbReference type="ARBA" id="ARBA00023136"/>
    </source>
</evidence>
<keyword evidence="5 6" id="KW-0472">Membrane</keyword>
<evidence type="ECO:0000313" key="8">
    <source>
        <dbReference type="Proteomes" id="UP000011509"/>
    </source>
</evidence>
<sequence>MIDTTAIHYGTAAVYAVSAIVLTGLTLRKEKAARRYCYPFLGLIGLATVMAAAWGAGIGFVSVGSGVLRLPQLVTDYPTYVLLFGFSVYVSGAGRRYIGGVVGLLLAVRISYDLVAVFDGIIATVANLGIIAFYLVAIVLMYGPIAKKASNQPPRKELLYAKTRNLVVFIFAMLVVWSQLEVTGVLDLFTLTATLQYTNIIYRVGFAALVVQNVGALVDNDGETIPETPTSSGQVTADD</sequence>
<proteinExistence type="inferred from homology"/>
<evidence type="ECO:0008006" key="9">
    <source>
        <dbReference type="Google" id="ProtNLM"/>
    </source>
</evidence>
<feature type="transmembrane region" description="Helical" evidence="6">
    <location>
        <begin position="163"/>
        <end position="180"/>
    </location>
</feature>
<name>M0ES35_9EURY</name>
<evidence type="ECO:0000256" key="4">
    <source>
        <dbReference type="ARBA" id="ARBA00022989"/>
    </source>
</evidence>
<feature type="transmembrane region" description="Helical" evidence="6">
    <location>
        <begin position="73"/>
        <end position="90"/>
    </location>
</feature>
<feature type="transmembrane region" description="Helical" evidence="6">
    <location>
        <begin position="6"/>
        <end position="27"/>
    </location>
</feature>
<keyword evidence="4 6" id="KW-1133">Transmembrane helix</keyword>
<dbReference type="RefSeq" id="WP_006111971.1">
    <property type="nucleotide sequence ID" value="NZ_AOJL01000013.1"/>
</dbReference>
<dbReference type="GO" id="GO:0016020">
    <property type="term" value="C:membrane"/>
    <property type="evidence" value="ECO:0007669"/>
    <property type="project" value="UniProtKB-SubCell"/>
</dbReference>
<keyword evidence="3 6" id="KW-0812">Transmembrane</keyword>
<gene>
    <name evidence="7" type="ORF">C464_02780</name>
</gene>
<dbReference type="EMBL" id="AOJL01000013">
    <property type="protein sequence ID" value="ELZ50490.1"/>
    <property type="molecule type" value="Genomic_DNA"/>
</dbReference>
<feature type="transmembrane region" description="Helical" evidence="6">
    <location>
        <begin position="97"/>
        <end position="115"/>
    </location>
</feature>
<keyword evidence="8" id="KW-1185">Reference proteome</keyword>
<dbReference type="AlphaFoldDB" id="M0ES35"/>
<evidence type="ECO:0000256" key="1">
    <source>
        <dbReference type="ARBA" id="ARBA00004141"/>
    </source>
</evidence>
<comment type="subcellular location">
    <subcellularLocation>
        <location evidence="1">Membrane</location>
        <topology evidence="1">Multi-pass membrane protein</topology>
    </subcellularLocation>
</comment>